<dbReference type="EMBL" id="BARV01012360">
    <property type="protein sequence ID" value="GAI03323.1"/>
    <property type="molecule type" value="Genomic_DNA"/>
</dbReference>
<accession>X1K9P2</accession>
<feature type="non-terminal residue" evidence="1">
    <location>
        <position position="1"/>
    </location>
</feature>
<gene>
    <name evidence="1" type="ORF">S06H3_22932</name>
</gene>
<protein>
    <submittedName>
        <fullName evidence="1">Uncharacterized protein</fullName>
    </submittedName>
</protein>
<name>X1K9P2_9ZZZZ</name>
<proteinExistence type="predicted"/>
<evidence type="ECO:0000313" key="1">
    <source>
        <dbReference type="EMBL" id="GAI03323.1"/>
    </source>
</evidence>
<organism evidence="1">
    <name type="scientific">marine sediment metagenome</name>
    <dbReference type="NCBI Taxonomy" id="412755"/>
    <lineage>
        <taxon>unclassified sequences</taxon>
        <taxon>metagenomes</taxon>
        <taxon>ecological metagenomes</taxon>
    </lineage>
</organism>
<comment type="caution">
    <text evidence="1">The sequence shown here is derived from an EMBL/GenBank/DDBJ whole genome shotgun (WGS) entry which is preliminary data.</text>
</comment>
<dbReference type="AlphaFoldDB" id="X1K9P2"/>
<sequence>TSFSHLEEEVSIPIQVTDRLNITPKLKGIFPLAKDVGGGSYWEVNASYDLR</sequence>
<reference evidence="1" key="1">
    <citation type="journal article" date="2014" name="Front. Microbiol.">
        <title>High frequency of phylogenetically diverse reductive dehalogenase-homologous genes in deep subseafloor sedimentary metagenomes.</title>
        <authorList>
            <person name="Kawai M."/>
            <person name="Futagami T."/>
            <person name="Toyoda A."/>
            <person name="Takaki Y."/>
            <person name="Nishi S."/>
            <person name="Hori S."/>
            <person name="Arai W."/>
            <person name="Tsubouchi T."/>
            <person name="Morono Y."/>
            <person name="Uchiyama I."/>
            <person name="Ito T."/>
            <person name="Fujiyama A."/>
            <person name="Inagaki F."/>
            <person name="Takami H."/>
        </authorList>
    </citation>
    <scope>NUCLEOTIDE SEQUENCE</scope>
    <source>
        <strain evidence="1">Expedition CK06-06</strain>
    </source>
</reference>